<keyword evidence="1" id="KW-0472">Membrane</keyword>
<evidence type="ECO:0000313" key="2">
    <source>
        <dbReference type="EMBL" id="QDV25579.1"/>
    </source>
</evidence>
<organism evidence="2 3">
    <name type="scientific">Aureliella helgolandensis</name>
    <dbReference type="NCBI Taxonomy" id="2527968"/>
    <lineage>
        <taxon>Bacteria</taxon>
        <taxon>Pseudomonadati</taxon>
        <taxon>Planctomycetota</taxon>
        <taxon>Planctomycetia</taxon>
        <taxon>Pirellulales</taxon>
        <taxon>Pirellulaceae</taxon>
        <taxon>Aureliella</taxon>
    </lineage>
</organism>
<dbReference type="AlphaFoldDB" id="A0A518GAI8"/>
<dbReference type="RefSeq" id="WP_145080845.1">
    <property type="nucleotide sequence ID" value="NZ_CP036298.1"/>
</dbReference>
<feature type="transmembrane region" description="Helical" evidence="1">
    <location>
        <begin position="108"/>
        <end position="127"/>
    </location>
</feature>
<feature type="transmembrane region" description="Helical" evidence="1">
    <location>
        <begin position="12"/>
        <end position="31"/>
    </location>
</feature>
<feature type="transmembrane region" description="Helical" evidence="1">
    <location>
        <begin position="190"/>
        <end position="210"/>
    </location>
</feature>
<gene>
    <name evidence="2" type="ORF">Q31a_39050</name>
</gene>
<dbReference type="KEGG" id="ahel:Q31a_39050"/>
<feature type="transmembrane region" description="Helical" evidence="1">
    <location>
        <begin position="43"/>
        <end position="63"/>
    </location>
</feature>
<accession>A0A518GAI8</accession>
<feature type="transmembrane region" description="Helical" evidence="1">
    <location>
        <begin position="83"/>
        <end position="102"/>
    </location>
</feature>
<reference evidence="2 3" key="1">
    <citation type="submission" date="2019-02" db="EMBL/GenBank/DDBJ databases">
        <title>Deep-cultivation of Planctomycetes and their phenomic and genomic characterization uncovers novel biology.</title>
        <authorList>
            <person name="Wiegand S."/>
            <person name="Jogler M."/>
            <person name="Boedeker C."/>
            <person name="Pinto D."/>
            <person name="Vollmers J."/>
            <person name="Rivas-Marin E."/>
            <person name="Kohn T."/>
            <person name="Peeters S.H."/>
            <person name="Heuer A."/>
            <person name="Rast P."/>
            <person name="Oberbeckmann S."/>
            <person name="Bunk B."/>
            <person name="Jeske O."/>
            <person name="Meyerdierks A."/>
            <person name="Storesund J.E."/>
            <person name="Kallscheuer N."/>
            <person name="Luecker S."/>
            <person name="Lage O.M."/>
            <person name="Pohl T."/>
            <person name="Merkel B.J."/>
            <person name="Hornburger P."/>
            <person name="Mueller R.-W."/>
            <person name="Bruemmer F."/>
            <person name="Labrenz M."/>
            <person name="Spormann A.M."/>
            <person name="Op den Camp H."/>
            <person name="Overmann J."/>
            <person name="Amann R."/>
            <person name="Jetten M.S.M."/>
            <person name="Mascher T."/>
            <person name="Medema M.H."/>
            <person name="Devos D.P."/>
            <person name="Kaster A.-K."/>
            <person name="Ovreas L."/>
            <person name="Rohde M."/>
            <person name="Galperin M.Y."/>
            <person name="Jogler C."/>
        </authorList>
    </citation>
    <scope>NUCLEOTIDE SEQUENCE [LARGE SCALE GENOMIC DNA]</scope>
    <source>
        <strain evidence="2 3">Q31a</strain>
    </source>
</reference>
<dbReference type="OrthoDB" id="286882at2"/>
<dbReference type="Proteomes" id="UP000318017">
    <property type="component" value="Chromosome"/>
</dbReference>
<evidence type="ECO:0000256" key="1">
    <source>
        <dbReference type="SAM" id="Phobius"/>
    </source>
</evidence>
<proteinExistence type="predicted"/>
<keyword evidence="1" id="KW-0812">Transmembrane</keyword>
<keyword evidence="1" id="KW-1133">Transmembrane helix</keyword>
<protein>
    <submittedName>
        <fullName evidence="2">Uncharacterized protein</fullName>
    </submittedName>
</protein>
<keyword evidence="3" id="KW-1185">Reference proteome</keyword>
<sequence length="240" mass="26662">MRSLNPMPSWPYFLSLIVVSLLVGLAMPAYYDWTGADQSRPSPLVPQTAVAILVLGGIFCLLLPWLPLSKDDFRERPRQGFRFKIRTILGITTAAAFCFAVFHDSPLLVANGIIYALLLCYAGRIGFLFAGYRWRIAALLACMYLPYAWILFPDQASHSSSTFILMAVALPAFFPSLWIATLFHQSSHSAPWLFLTVASLELVLGVWMIQLGPKRSLVFCMGSLIASTFGAFTLNALVRM</sequence>
<dbReference type="EMBL" id="CP036298">
    <property type="protein sequence ID" value="QDV25579.1"/>
    <property type="molecule type" value="Genomic_DNA"/>
</dbReference>
<feature type="transmembrane region" description="Helical" evidence="1">
    <location>
        <begin position="216"/>
        <end position="238"/>
    </location>
</feature>
<feature type="transmembrane region" description="Helical" evidence="1">
    <location>
        <begin position="134"/>
        <end position="152"/>
    </location>
</feature>
<feature type="transmembrane region" description="Helical" evidence="1">
    <location>
        <begin position="164"/>
        <end position="183"/>
    </location>
</feature>
<name>A0A518GAI8_9BACT</name>
<evidence type="ECO:0000313" key="3">
    <source>
        <dbReference type="Proteomes" id="UP000318017"/>
    </source>
</evidence>